<dbReference type="InterPro" id="IPR001236">
    <property type="entry name" value="Lactate/malate_DH_N"/>
</dbReference>
<evidence type="ECO:0000259" key="8">
    <source>
        <dbReference type="Pfam" id="PF00056"/>
    </source>
</evidence>
<dbReference type="InterPro" id="IPR015955">
    <property type="entry name" value="Lactate_DH/Glyco_Ohase_4_C"/>
</dbReference>
<dbReference type="Gene3D" id="3.90.110.10">
    <property type="entry name" value="Lactate dehydrogenase/glycoside hydrolase, family 4, C-terminal"/>
    <property type="match status" value="1"/>
</dbReference>
<feature type="binding site" evidence="5">
    <location>
        <position position="101"/>
    </location>
    <ligand>
        <name>substrate</name>
    </ligand>
</feature>
<comment type="similarity">
    <text evidence="1">Belongs to the LDH/MDH superfamily. LDH family.</text>
</comment>
<reference evidence="10" key="1">
    <citation type="submission" date="2022-10" db="EMBL/GenBank/DDBJ databases">
        <title>The complete genomes of actinobacterial strains from the NBC collection.</title>
        <authorList>
            <person name="Joergensen T.S."/>
            <person name="Alvarez Arevalo M."/>
            <person name="Sterndorff E.B."/>
            <person name="Faurdal D."/>
            <person name="Vuksanovic O."/>
            <person name="Mourched A.-S."/>
            <person name="Charusanti P."/>
            <person name="Shaw S."/>
            <person name="Blin K."/>
            <person name="Weber T."/>
        </authorList>
    </citation>
    <scope>NUCLEOTIDE SEQUENCE</scope>
    <source>
        <strain evidence="10">NBC 00180</strain>
    </source>
</reference>
<evidence type="ECO:0000256" key="4">
    <source>
        <dbReference type="PIRSR" id="PIRSR000102-1"/>
    </source>
</evidence>
<dbReference type="PRINTS" id="PR00086">
    <property type="entry name" value="LLDHDRGNASE"/>
</dbReference>
<feature type="active site" description="Proton acceptor" evidence="4">
    <location>
        <position position="189"/>
    </location>
</feature>
<gene>
    <name evidence="10" type="ORF">OG477_43755</name>
</gene>
<protein>
    <submittedName>
        <fullName evidence="10">Lactate dehydrogenase</fullName>
    </submittedName>
</protein>
<dbReference type="AlphaFoldDB" id="A0AAU1I9Y9"/>
<dbReference type="InterPro" id="IPR018177">
    <property type="entry name" value="L-lactate_DH_AS"/>
</dbReference>
<dbReference type="InterPro" id="IPR022383">
    <property type="entry name" value="Lactate/malate_DH_C"/>
</dbReference>
<dbReference type="PIRSF" id="PIRSF000102">
    <property type="entry name" value="Lac_mal_DH"/>
    <property type="match status" value="1"/>
</dbReference>
<feature type="domain" description="Lactate/malate dehydrogenase N-terminal" evidence="8">
    <location>
        <begin position="21"/>
        <end position="152"/>
    </location>
</feature>
<evidence type="ECO:0000259" key="9">
    <source>
        <dbReference type="Pfam" id="PF02866"/>
    </source>
</evidence>
<feature type="binding site" evidence="5">
    <location>
        <position position="165"/>
    </location>
    <ligand>
        <name>substrate</name>
    </ligand>
</feature>
<feature type="binding site" evidence="6">
    <location>
        <position position="113"/>
    </location>
    <ligand>
        <name>NAD(+)</name>
        <dbReference type="ChEBI" id="CHEBI:57540"/>
    </ligand>
</feature>
<dbReference type="Gene3D" id="3.40.50.720">
    <property type="entry name" value="NAD(P)-binding Rossmann-like Domain"/>
    <property type="match status" value="1"/>
</dbReference>
<keyword evidence="2 7" id="KW-0560">Oxidoreductase</keyword>
<evidence type="ECO:0000256" key="1">
    <source>
        <dbReference type="ARBA" id="ARBA00006054"/>
    </source>
</evidence>
<keyword evidence="3 6" id="KW-0520">NAD</keyword>
<name>A0AAU1I9Y9_9ACTN</name>
<evidence type="ECO:0000313" key="10">
    <source>
        <dbReference type="EMBL" id="WTP91716.1"/>
    </source>
</evidence>
<dbReference type="EMBL" id="CP108140">
    <property type="protein sequence ID" value="WTP91716.1"/>
    <property type="molecule type" value="Genomic_DNA"/>
</dbReference>
<evidence type="ECO:0000256" key="6">
    <source>
        <dbReference type="PIRSR" id="PIRSR000102-3"/>
    </source>
</evidence>
<evidence type="ECO:0000256" key="2">
    <source>
        <dbReference type="ARBA" id="ARBA00023002"/>
    </source>
</evidence>
<proteinExistence type="inferred from homology"/>
<feature type="binding site" evidence="5">
    <location>
        <position position="106"/>
    </location>
    <ligand>
        <name>substrate</name>
    </ligand>
</feature>
<organism evidence="10">
    <name type="scientific">Streptomyces sp. NBC_00180</name>
    <dbReference type="NCBI Taxonomy" id="2903632"/>
    <lineage>
        <taxon>Bacteria</taxon>
        <taxon>Bacillati</taxon>
        <taxon>Actinomycetota</taxon>
        <taxon>Actinomycetes</taxon>
        <taxon>Kitasatosporales</taxon>
        <taxon>Streptomycetaceae</taxon>
        <taxon>Streptomyces</taxon>
    </lineage>
</organism>
<dbReference type="InterPro" id="IPR001557">
    <property type="entry name" value="L-lactate/malate_DH"/>
</dbReference>
<dbReference type="SUPFAM" id="SSF51735">
    <property type="entry name" value="NAD(P)-binding Rossmann-fold domains"/>
    <property type="match status" value="1"/>
</dbReference>
<dbReference type="PANTHER" id="PTHR43128:SF16">
    <property type="entry name" value="L-LACTATE DEHYDROGENASE"/>
    <property type="match status" value="1"/>
</dbReference>
<feature type="binding site" evidence="6">
    <location>
        <begin position="25"/>
        <end position="30"/>
    </location>
    <ligand>
        <name>NAD(+)</name>
        <dbReference type="ChEBI" id="CHEBI:57540"/>
    </ligand>
</feature>
<dbReference type="PROSITE" id="PS00064">
    <property type="entry name" value="L_LDH"/>
    <property type="match status" value="1"/>
</dbReference>
<dbReference type="InterPro" id="IPR036291">
    <property type="entry name" value="NAD(P)-bd_dom_sf"/>
</dbReference>
<sequence length="315" mass="33201">MASCPGLRDPGGHSMTRGYTVGVIGAGAVGQTTAALLAVEPWCTRLLVTSRTSEAARGLVTDLEDARQLTGGARTFTATRADMGDADALVVCPRATFTNTRTADARMAGLAANAPTIAEWAEVLTGYPGVVVMVTNPVDVLARYFAELSRTRQVYGIGSATDTARYRLALAHHHRVPVDTVEGYVIGEHGDSAVICASSTTINGRPATVPLDLVTAELRDRPRRINTGIGRVRNGPAAAVVSALRKLLAVEDGTDVLSVNRAGVWLGIRLQITVGQPAVTPLTLNERETAQFITARAKLGAAYRTINREGASACR</sequence>
<feature type="domain" description="Lactate/malate dehydrogenase C-terminal" evidence="9">
    <location>
        <begin position="162"/>
        <end position="241"/>
    </location>
</feature>
<evidence type="ECO:0000256" key="3">
    <source>
        <dbReference type="ARBA" id="ARBA00023027"/>
    </source>
</evidence>
<evidence type="ECO:0000256" key="7">
    <source>
        <dbReference type="RuleBase" id="RU003369"/>
    </source>
</evidence>
<feature type="binding site" evidence="6">
    <location>
        <begin position="134"/>
        <end position="136"/>
    </location>
    <ligand>
        <name>NAD(+)</name>
        <dbReference type="ChEBI" id="CHEBI:57540"/>
    </ligand>
</feature>
<feature type="binding site" evidence="5">
    <location>
        <position position="136"/>
    </location>
    <ligand>
        <name>substrate</name>
    </ligand>
</feature>
<accession>A0AAU1I9Y9</accession>
<dbReference type="Pfam" id="PF02866">
    <property type="entry name" value="Ldh_1_C"/>
    <property type="match status" value="1"/>
</dbReference>
<dbReference type="PANTHER" id="PTHR43128">
    <property type="entry name" value="L-2-HYDROXYCARBOXYLATE DEHYDROGENASE (NAD(P)(+))"/>
    <property type="match status" value="1"/>
</dbReference>
<dbReference type="SUPFAM" id="SSF56327">
    <property type="entry name" value="LDH C-terminal domain-like"/>
    <property type="match status" value="1"/>
</dbReference>
<dbReference type="GO" id="GO:0006089">
    <property type="term" value="P:lactate metabolic process"/>
    <property type="evidence" value="ECO:0007669"/>
    <property type="project" value="TreeGrafter"/>
</dbReference>
<dbReference type="Pfam" id="PF00056">
    <property type="entry name" value="Ldh_1_N"/>
    <property type="match status" value="1"/>
</dbReference>
<dbReference type="GO" id="GO:0004459">
    <property type="term" value="F:L-lactate dehydrogenase (NAD+) activity"/>
    <property type="evidence" value="ECO:0007669"/>
    <property type="project" value="InterPro"/>
</dbReference>
<evidence type="ECO:0000256" key="5">
    <source>
        <dbReference type="PIRSR" id="PIRSR000102-2"/>
    </source>
</evidence>